<dbReference type="Proteomes" id="UP000291469">
    <property type="component" value="Chromosome"/>
</dbReference>
<dbReference type="CDD" id="cd00085">
    <property type="entry name" value="HNHc"/>
    <property type="match status" value="1"/>
</dbReference>
<gene>
    <name evidence="2" type="ORF">ER308_00175</name>
</gene>
<dbReference type="InterPro" id="IPR029471">
    <property type="entry name" value="HNH_5"/>
</dbReference>
<accession>A0A411YAB0</accession>
<dbReference type="PANTHER" id="PTHR33877:SF2">
    <property type="entry name" value="OS07G0170200 PROTEIN"/>
    <property type="match status" value="1"/>
</dbReference>
<evidence type="ECO:0000313" key="3">
    <source>
        <dbReference type="Proteomes" id="UP000291469"/>
    </source>
</evidence>
<dbReference type="RefSeq" id="WP_131153139.1">
    <property type="nucleotide sequence ID" value="NZ_CP036402.1"/>
</dbReference>
<dbReference type="AlphaFoldDB" id="A0A411YAB0"/>
<sequence length="158" mass="18072">MEPLCVVPARRALVLVIADKADVLHENGHRFRSERLDLRAPSVVRLRRYVRTPYRHRAALSRRGVFIRDEHTCQYCGRSAENVDHVLPRSRGGAHEWENVVASCRRCNSRKKDRTPEEAGMALSRAPFAPRPTFWLLVAVGGVQPDWDDYLRDALSTS</sequence>
<keyword evidence="2" id="KW-0255">Endonuclease</keyword>
<proteinExistence type="predicted"/>
<dbReference type="EMBL" id="CP036402">
    <property type="protein sequence ID" value="QBI18141.1"/>
    <property type="molecule type" value="Genomic_DNA"/>
</dbReference>
<dbReference type="KEGG" id="erz:ER308_00175"/>
<dbReference type="PANTHER" id="PTHR33877">
    <property type="entry name" value="SLL1193 PROTEIN"/>
    <property type="match status" value="1"/>
</dbReference>
<dbReference type="OrthoDB" id="9802901at2"/>
<name>A0A411YAB0_9ACTN</name>
<organism evidence="2 3">
    <name type="scientific">Egibacter rhizosphaerae</name>
    <dbReference type="NCBI Taxonomy" id="1670831"/>
    <lineage>
        <taxon>Bacteria</taxon>
        <taxon>Bacillati</taxon>
        <taxon>Actinomycetota</taxon>
        <taxon>Nitriliruptoria</taxon>
        <taxon>Egibacterales</taxon>
        <taxon>Egibacteraceae</taxon>
        <taxon>Egibacter</taxon>
    </lineage>
</organism>
<evidence type="ECO:0000313" key="2">
    <source>
        <dbReference type="EMBL" id="QBI18141.1"/>
    </source>
</evidence>
<dbReference type="GO" id="GO:0004519">
    <property type="term" value="F:endonuclease activity"/>
    <property type="evidence" value="ECO:0007669"/>
    <property type="project" value="UniProtKB-KW"/>
</dbReference>
<dbReference type="SMART" id="SM00507">
    <property type="entry name" value="HNHc"/>
    <property type="match status" value="1"/>
</dbReference>
<dbReference type="InterPro" id="IPR003615">
    <property type="entry name" value="HNH_nuc"/>
</dbReference>
<evidence type="ECO:0000259" key="1">
    <source>
        <dbReference type="SMART" id="SM00507"/>
    </source>
</evidence>
<reference evidence="2 3" key="1">
    <citation type="submission" date="2019-01" db="EMBL/GenBank/DDBJ databases">
        <title>Egibacter rhizosphaerae EGI 80759T.</title>
        <authorList>
            <person name="Chen D.-D."/>
            <person name="Tian Y."/>
            <person name="Jiao J.-Y."/>
            <person name="Zhang X.-T."/>
            <person name="Zhang Y.-G."/>
            <person name="Zhang Y."/>
            <person name="Xiao M."/>
            <person name="Shu W.-S."/>
            <person name="Li W.-J."/>
        </authorList>
    </citation>
    <scope>NUCLEOTIDE SEQUENCE [LARGE SCALE GENOMIC DNA]</scope>
    <source>
        <strain evidence="2 3">EGI 80759</strain>
    </source>
</reference>
<protein>
    <submittedName>
        <fullName evidence="2">HNH endonuclease</fullName>
    </submittedName>
</protein>
<keyword evidence="2" id="KW-0540">Nuclease</keyword>
<feature type="domain" description="HNH nuclease" evidence="1">
    <location>
        <begin position="60"/>
        <end position="109"/>
    </location>
</feature>
<dbReference type="InterPro" id="IPR052892">
    <property type="entry name" value="NA-targeting_endonuclease"/>
</dbReference>
<keyword evidence="3" id="KW-1185">Reference proteome</keyword>
<keyword evidence="2" id="KW-0378">Hydrolase</keyword>
<dbReference type="Pfam" id="PF14279">
    <property type="entry name" value="HNH_5"/>
    <property type="match status" value="1"/>
</dbReference>
<dbReference type="Gene3D" id="1.10.30.50">
    <property type="match status" value="1"/>
</dbReference>